<evidence type="ECO:0000313" key="2">
    <source>
        <dbReference type="Proteomes" id="UP000255125"/>
    </source>
</evidence>
<dbReference type="InterPro" id="IPR023393">
    <property type="entry name" value="START-like_dom_sf"/>
</dbReference>
<dbReference type="Pfam" id="PF10604">
    <property type="entry name" value="Polyketide_cyc2"/>
    <property type="match status" value="1"/>
</dbReference>
<dbReference type="InterPro" id="IPR019587">
    <property type="entry name" value="Polyketide_cyclase/dehydratase"/>
</dbReference>
<dbReference type="Proteomes" id="UP000255125">
    <property type="component" value="Unassembled WGS sequence"/>
</dbReference>
<proteinExistence type="predicted"/>
<dbReference type="PANTHER" id="PTHR39332:SF7">
    <property type="entry name" value="SRPBCC FAMILY PROTEIN"/>
    <property type="match status" value="1"/>
</dbReference>
<dbReference type="PANTHER" id="PTHR39332">
    <property type="entry name" value="BLL4707 PROTEIN"/>
    <property type="match status" value="1"/>
</dbReference>
<sequence length="153" mass="16830">MRQLQPDTLIKNPQGKPLVSSVEIACSAANLWRVVGCFEGFDAFIPTLACITMTGTGVGSLRKKRFHDGNIVVEQLNSHDALAMRMSWTTIYNTLGVARLWAAMSVESLGENLARATWTIIAEPVETGDKKGFEQFIQDFADSALDNVRRLLG</sequence>
<dbReference type="OrthoDB" id="6981485at2"/>
<dbReference type="CDD" id="cd07821">
    <property type="entry name" value="PYR_PYL_RCAR_like"/>
    <property type="match status" value="1"/>
</dbReference>
<accession>A0A379I589</accession>
<dbReference type="SUPFAM" id="SSF55961">
    <property type="entry name" value="Bet v1-like"/>
    <property type="match status" value="1"/>
</dbReference>
<name>A0A379I589_PSEFL</name>
<gene>
    <name evidence="1" type="ORF">NCTC10392_00145</name>
</gene>
<dbReference type="EMBL" id="UGUS01000002">
    <property type="protein sequence ID" value="SUD27209.1"/>
    <property type="molecule type" value="Genomic_DNA"/>
</dbReference>
<reference evidence="1 2" key="1">
    <citation type="submission" date="2018-06" db="EMBL/GenBank/DDBJ databases">
        <authorList>
            <consortium name="Pathogen Informatics"/>
            <person name="Doyle S."/>
        </authorList>
    </citation>
    <scope>NUCLEOTIDE SEQUENCE [LARGE SCALE GENOMIC DNA]</scope>
    <source>
        <strain evidence="1 2">NCTC10392</strain>
    </source>
</reference>
<dbReference type="RefSeq" id="WP_038444909.1">
    <property type="nucleotide sequence ID" value="NZ_CP008896.1"/>
</dbReference>
<protein>
    <submittedName>
        <fullName evidence="1">Polyketide cyclase / dehydrase and lipid transport</fullName>
    </submittedName>
</protein>
<dbReference type="Gene3D" id="3.30.530.20">
    <property type="match status" value="1"/>
</dbReference>
<organism evidence="1 2">
    <name type="scientific">Pseudomonas fluorescens</name>
    <dbReference type="NCBI Taxonomy" id="294"/>
    <lineage>
        <taxon>Bacteria</taxon>
        <taxon>Pseudomonadati</taxon>
        <taxon>Pseudomonadota</taxon>
        <taxon>Gammaproteobacteria</taxon>
        <taxon>Pseudomonadales</taxon>
        <taxon>Pseudomonadaceae</taxon>
        <taxon>Pseudomonas</taxon>
    </lineage>
</organism>
<dbReference type="AlphaFoldDB" id="A0A379I589"/>
<dbReference type="KEGG" id="pfn:HZ99_18435"/>
<evidence type="ECO:0000313" key="1">
    <source>
        <dbReference type="EMBL" id="SUD27209.1"/>
    </source>
</evidence>